<keyword evidence="1" id="KW-0472">Membrane</keyword>
<feature type="transmembrane region" description="Helical" evidence="1">
    <location>
        <begin position="21"/>
        <end position="43"/>
    </location>
</feature>
<accession>A0A8S5V457</accession>
<sequence>MNPGKIFTVFRLVFGTTKRQCFYYYPISGLNLSVLCECIQYFASSIAR</sequence>
<evidence type="ECO:0000256" key="1">
    <source>
        <dbReference type="SAM" id="Phobius"/>
    </source>
</evidence>
<organism evidence="2">
    <name type="scientific">Myoviridae sp. ct8iP21</name>
    <dbReference type="NCBI Taxonomy" id="2825041"/>
    <lineage>
        <taxon>Viruses</taxon>
        <taxon>Duplodnaviria</taxon>
        <taxon>Heunggongvirae</taxon>
        <taxon>Uroviricota</taxon>
        <taxon>Caudoviricetes</taxon>
    </lineage>
</organism>
<keyword evidence="1" id="KW-1133">Transmembrane helix</keyword>
<keyword evidence="1" id="KW-0812">Transmembrane</keyword>
<dbReference type="EMBL" id="BK016193">
    <property type="protein sequence ID" value="DAG01485.1"/>
    <property type="molecule type" value="Genomic_DNA"/>
</dbReference>
<name>A0A8S5V457_9CAUD</name>
<evidence type="ECO:0000313" key="2">
    <source>
        <dbReference type="EMBL" id="DAG01485.1"/>
    </source>
</evidence>
<proteinExistence type="predicted"/>
<protein>
    <submittedName>
        <fullName evidence="2">Uncharacterized protein</fullName>
    </submittedName>
</protein>
<reference evidence="2" key="1">
    <citation type="journal article" date="2021" name="Proc. Natl. Acad. Sci. U.S.A.">
        <title>A Catalog of Tens of Thousands of Viruses from Human Metagenomes Reveals Hidden Associations with Chronic Diseases.</title>
        <authorList>
            <person name="Tisza M.J."/>
            <person name="Buck C.B."/>
        </authorList>
    </citation>
    <scope>NUCLEOTIDE SEQUENCE</scope>
    <source>
        <strain evidence="2">Ct8iP21</strain>
    </source>
</reference>